<evidence type="ECO:0008006" key="3">
    <source>
        <dbReference type="Google" id="ProtNLM"/>
    </source>
</evidence>
<evidence type="ECO:0000313" key="2">
    <source>
        <dbReference type="Proteomes" id="UP000245674"/>
    </source>
</evidence>
<protein>
    <recommendedName>
        <fullName evidence="3">Tetratricopeptide repeat protein</fullName>
    </recommendedName>
</protein>
<dbReference type="Proteomes" id="UP000245674">
    <property type="component" value="Unassembled WGS sequence"/>
</dbReference>
<proteinExistence type="predicted"/>
<sequence length="301" mass="32369">MGVGFRRSGELRILTRPRLEPAGDPLIRGNNRCRLSGTLTMPSGPGLVRPSALAPPWEAPLIRLIRAGAPAADLHEATASFPEGSRVAVAVELVRDALRSPEDDRATRLACWLVRLRYDPSTDSFLRRYGIVLTVRLPLSGGLDVEVPLDGTALRLVFAELASTLDPGGAIAAVETLEPSTLAASTLAALYCARRRWHDVARFSAPVENLDAASAAVLIRRGIALRELGLIDGALDAFGRVVRPAVTSTRPLELRAEALLERASTHLAEGRCAPARRDLERVLTRYPCSAEAQELLAAASR</sequence>
<accession>A0ABX5LDH3</accession>
<dbReference type="Gene3D" id="1.25.40.10">
    <property type="entry name" value="Tetratricopeptide repeat domain"/>
    <property type="match status" value="1"/>
</dbReference>
<organism evidence="1 2">
    <name type="scientific">Rathayibacter iranicus NCPPB 2253 = VKM Ac-1602</name>
    <dbReference type="NCBI Taxonomy" id="1328868"/>
    <lineage>
        <taxon>Bacteria</taxon>
        <taxon>Bacillati</taxon>
        <taxon>Actinomycetota</taxon>
        <taxon>Actinomycetes</taxon>
        <taxon>Micrococcales</taxon>
        <taxon>Microbacteriaceae</taxon>
        <taxon>Rathayibacter</taxon>
    </lineage>
</organism>
<dbReference type="InterPro" id="IPR011990">
    <property type="entry name" value="TPR-like_helical_dom_sf"/>
</dbReference>
<gene>
    <name evidence="1" type="ORF">B0H03_1286</name>
</gene>
<dbReference type="SUPFAM" id="SSF48452">
    <property type="entry name" value="TPR-like"/>
    <property type="match status" value="1"/>
</dbReference>
<reference evidence="1 2" key="1">
    <citation type="submission" date="2018-03" db="EMBL/GenBank/DDBJ databases">
        <title>Genomic Encyclopedia of Type Strains, Phase III (KMG-III): the genomes of soil and plant-associated and newly described type strains.</title>
        <authorList>
            <person name="Whitman W."/>
        </authorList>
    </citation>
    <scope>NUCLEOTIDE SEQUENCE [LARGE SCALE GENOMIC DNA]</scope>
    <source>
        <strain evidence="1 2">VKM Ac-1602</strain>
    </source>
</reference>
<name>A0ABX5LDH3_9MICO</name>
<comment type="caution">
    <text evidence="1">The sequence shown here is derived from an EMBL/GenBank/DDBJ whole genome shotgun (WGS) entry which is preliminary data.</text>
</comment>
<evidence type="ECO:0000313" key="1">
    <source>
        <dbReference type="EMBL" id="PWJ59785.1"/>
    </source>
</evidence>
<dbReference type="EMBL" id="QGDV01000028">
    <property type="protein sequence ID" value="PWJ59785.1"/>
    <property type="molecule type" value="Genomic_DNA"/>
</dbReference>
<keyword evidence="2" id="KW-1185">Reference proteome</keyword>